<gene>
    <name evidence="2" type="ORF">V2S66_16960</name>
</gene>
<name>A0ABU7PCW4_9ACTN</name>
<feature type="region of interest" description="Disordered" evidence="1">
    <location>
        <begin position="1"/>
        <end position="43"/>
    </location>
</feature>
<accession>A0ABU7PCW4</accession>
<feature type="compositionally biased region" description="Basic and acidic residues" evidence="1">
    <location>
        <begin position="33"/>
        <end position="43"/>
    </location>
</feature>
<evidence type="ECO:0000313" key="2">
    <source>
        <dbReference type="EMBL" id="MEE4543655.1"/>
    </source>
</evidence>
<keyword evidence="3" id="KW-1185">Reference proteome</keyword>
<proteinExistence type="predicted"/>
<organism evidence="2 3">
    <name type="scientific">Actinacidiphila polyblastidii</name>
    <dbReference type="NCBI Taxonomy" id="3110430"/>
    <lineage>
        <taxon>Bacteria</taxon>
        <taxon>Bacillati</taxon>
        <taxon>Actinomycetota</taxon>
        <taxon>Actinomycetes</taxon>
        <taxon>Kitasatosporales</taxon>
        <taxon>Streptomycetaceae</taxon>
        <taxon>Actinacidiphila</taxon>
    </lineage>
</organism>
<protein>
    <submittedName>
        <fullName evidence="2">Uncharacterized protein</fullName>
    </submittedName>
</protein>
<comment type="caution">
    <text evidence="2">The sequence shown here is derived from an EMBL/GenBank/DDBJ whole genome shotgun (WGS) entry which is preliminary data.</text>
</comment>
<dbReference type="RefSeq" id="WP_330796290.1">
    <property type="nucleotide sequence ID" value="NZ_JAZEWV010000012.1"/>
</dbReference>
<dbReference type="EMBL" id="JAZEWV010000012">
    <property type="protein sequence ID" value="MEE4543655.1"/>
    <property type="molecule type" value="Genomic_DNA"/>
</dbReference>
<evidence type="ECO:0000256" key="1">
    <source>
        <dbReference type="SAM" id="MobiDB-lite"/>
    </source>
</evidence>
<evidence type="ECO:0000313" key="3">
    <source>
        <dbReference type="Proteomes" id="UP001344658"/>
    </source>
</evidence>
<sequence>MQEPGKGYVNESRRRHLANHRAPEPSPSNGPKVLRDLLRLDPH</sequence>
<dbReference type="Proteomes" id="UP001344658">
    <property type="component" value="Unassembled WGS sequence"/>
</dbReference>
<reference evidence="2 3" key="1">
    <citation type="submission" date="2023-12" db="EMBL/GenBank/DDBJ databases">
        <title>Streptomyces sp. V4-01.</title>
        <authorList>
            <person name="Somphong A."/>
            <person name="Phongsopitanun W."/>
        </authorList>
    </citation>
    <scope>NUCLEOTIDE SEQUENCE [LARGE SCALE GENOMIC DNA]</scope>
    <source>
        <strain evidence="2 3">V4-01</strain>
    </source>
</reference>